<dbReference type="Proteomes" id="UP001335325">
    <property type="component" value="Chromosome"/>
</dbReference>
<accession>A0ABZ1H0H7</accession>
<proteinExistence type="predicted"/>
<sequence length="57" mass="6222">MQQQDAADSGDRRGWRGLGKLRLRRLAQPSTAGRFGVALTEQIARVVIAFAAQILAE</sequence>
<dbReference type="EMBL" id="CP109134">
    <property type="protein sequence ID" value="WSD11057.1"/>
    <property type="molecule type" value="Genomic_DNA"/>
</dbReference>
<organism evidence="1 2">
    <name type="scientific">Streptomyces hirsutus</name>
    <dbReference type="NCBI Taxonomy" id="35620"/>
    <lineage>
        <taxon>Bacteria</taxon>
        <taxon>Bacillati</taxon>
        <taxon>Actinomycetota</taxon>
        <taxon>Actinomycetes</taxon>
        <taxon>Kitasatosporales</taxon>
        <taxon>Streptomycetaceae</taxon>
        <taxon>Streptomyces</taxon>
    </lineage>
</organism>
<reference evidence="1 2" key="1">
    <citation type="submission" date="2022-10" db="EMBL/GenBank/DDBJ databases">
        <title>The complete genomes of actinobacterial strains from the NBC collection.</title>
        <authorList>
            <person name="Joergensen T.S."/>
            <person name="Alvarez Arevalo M."/>
            <person name="Sterndorff E.B."/>
            <person name="Faurdal D."/>
            <person name="Vuksanovic O."/>
            <person name="Mourched A.-S."/>
            <person name="Charusanti P."/>
            <person name="Shaw S."/>
            <person name="Blin K."/>
            <person name="Weber T."/>
        </authorList>
    </citation>
    <scope>NUCLEOTIDE SEQUENCE [LARGE SCALE GENOMIC DNA]</scope>
    <source>
        <strain evidence="1 2">NBC 01753</strain>
    </source>
</reference>
<keyword evidence="2" id="KW-1185">Reference proteome</keyword>
<evidence type="ECO:0000313" key="2">
    <source>
        <dbReference type="Proteomes" id="UP001335325"/>
    </source>
</evidence>
<gene>
    <name evidence="1" type="ORF">OIE73_38875</name>
</gene>
<dbReference type="RefSeq" id="WP_326756730.1">
    <property type="nucleotide sequence ID" value="NZ_CP109134.1"/>
</dbReference>
<name>A0ABZ1H0H7_9ACTN</name>
<protein>
    <submittedName>
        <fullName evidence="1">Uncharacterized protein</fullName>
    </submittedName>
</protein>
<dbReference type="GeneID" id="91548673"/>
<evidence type="ECO:0000313" key="1">
    <source>
        <dbReference type="EMBL" id="WSD11057.1"/>
    </source>
</evidence>